<dbReference type="OrthoDB" id="2535439at2759"/>
<dbReference type="InParanoid" id="A0A1Y2EYS1"/>
<dbReference type="Proteomes" id="UP000193467">
    <property type="component" value="Unassembled WGS sequence"/>
</dbReference>
<accession>A0A1Y2EYS1</accession>
<gene>
    <name evidence="1" type="ORF">BCR35DRAFT_267548</name>
</gene>
<proteinExistence type="predicted"/>
<dbReference type="STRING" id="106004.A0A1Y2EYS1"/>
<evidence type="ECO:0000313" key="2">
    <source>
        <dbReference type="Proteomes" id="UP000193467"/>
    </source>
</evidence>
<organism evidence="1 2">
    <name type="scientific">Leucosporidium creatinivorum</name>
    <dbReference type="NCBI Taxonomy" id="106004"/>
    <lineage>
        <taxon>Eukaryota</taxon>
        <taxon>Fungi</taxon>
        <taxon>Dikarya</taxon>
        <taxon>Basidiomycota</taxon>
        <taxon>Pucciniomycotina</taxon>
        <taxon>Microbotryomycetes</taxon>
        <taxon>Leucosporidiales</taxon>
        <taxon>Leucosporidium</taxon>
    </lineage>
</organism>
<comment type="caution">
    <text evidence="1">The sequence shown here is derived from an EMBL/GenBank/DDBJ whole genome shotgun (WGS) entry which is preliminary data.</text>
</comment>
<keyword evidence="2" id="KW-1185">Reference proteome</keyword>
<feature type="non-terminal residue" evidence="1">
    <location>
        <position position="131"/>
    </location>
</feature>
<dbReference type="AlphaFoldDB" id="A0A1Y2EYS1"/>
<evidence type="ECO:0008006" key="3">
    <source>
        <dbReference type="Google" id="ProtNLM"/>
    </source>
</evidence>
<dbReference type="EMBL" id="MCGR01000035">
    <property type="protein sequence ID" value="ORY76256.1"/>
    <property type="molecule type" value="Genomic_DNA"/>
</dbReference>
<reference evidence="1 2" key="1">
    <citation type="submission" date="2016-07" db="EMBL/GenBank/DDBJ databases">
        <title>Pervasive Adenine N6-methylation of Active Genes in Fungi.</title>
        <authorList>
            <consortium name="DOE Joint Genome Institute"/>
            <person name="Mondo S.J."/>
            <person name="Dannebaum R.O."/>
            <person name="Kuo R.C."/>
            <person name="Labutti K."/>
            <person name="Haridas S."/>
            <person name="Kuo A."/>
            <person name="Salamov A."/>
            <person name="Ahrendt S.R."/>
            <person name="Lipzen A."/>
            <person name="Sullivan W."/>
            <person name="Andreopoulos W.B."/>
            <person name="Clum A."/>
            <person name="Lindquist E."/>
            <person name="Daum C."/>
            <person name="Ramamoorthy G.K."/>
            <person name="Gryganskyi A."/>
            <person name="Culley D."/>
            <person name="Magnuson J.K."/>
            <person name="James T.Y."/>
            <person name="O'Malley M.A."/>
            <person name="Stajich J.E."/>
            <person name="Spatafora J.W."/>
            <person name="Visel A."/>
            <person name="Grigoriev I.V."/>
        </authorList>
    </citation>
    <scope>NUCLEOTIDE SEQUENCE [LARGE SCALE GENOMIC DNA]</scope>
    <source>
        <strain evidence="1 2">62-1032</strain>
    </source>
</reference>
<sequence>MPTCELVPLLGNHARWFPYHGAYGVTDVLLQGEVRIRLQEDNKPLKCTLIQVRVRCYEAETPSGGIKMKRDKMNVVYESYSDAPVWEKEPNQQFGELAETNHPFRVVIPRNNSGVSTVTYKTFRTWWQIEA</sequence>
<evidence type="ECO:0000313" key="1">
    <source>
        <dbReference type="EMBL" id="ORY76256.1"/>
    </source>
</evidence>
<name>A0A1Y2EYS1_9BASI</name>
<protein>
    <recommendedName>
        <fullName evidence="3">Arrestin-like N-terminal domain-containing protein</fullName>
    </recommendedName>
</protein>